<evidence type="ECO:0000313" key="4">
    <source>
        <dbReference type="Proteomes" id="UP000016922"/>
    </source>
</evidence>
<sequence>MAFLSTTPYPPLTKRAISPHTGYTIILPVILGVVFIALCIYLFWSFRQRKAQQAVQRRREREQSMKTWGKDMGPVKGKDSGGDGVLLAAQGLGRGLMAAGRG</sequence>
<dbReference type="HOGENOM" id="CLU_2277782_0_0_1"/>
<dbReference type="EMBL" id="KE145357">
    <property type="protein sequence ID" value="EPE33647.1"/>
    <property type="molecule type" value="Genomic_DNA"/>
</dbReference>
<proteinExistence type="predicted"/>
<organism evidence="3 4">
    <name type="scientific">Glarea lozoyensis (strain ATCC 20868 / MF5171)</name>
    <dbReference type="NCBI Taxonomy" id="1116229"/>
    <lineage>
        <taxon>Eukaryota</taxon>
        <taxon>Fungi</taxon>
        <taxon>Dikarya</taxon>
        <taxon>Ascomycota</taxon>
        <taxon>Pezizomycotina</taxon>
        <taxon>Leotiomycetes</taxon>
        <taxon>Helotiales</taxon>
        <taxon>Helotiaceae</taxon>
        <taxon>Glarea</taxon>
    </lineage>
</organism>
<keyword evidence="2" id="KW-0812">Transmembrane</keyword>
<dbReference type="OrthoDB" id="3559502at2759"/>
<dbReference type="RefSeq" id="XP_008078799.1">
    <property type="nucleotide sequence ID" value="XM_008080608.1"/>
</dbReference>
<feature type="region of interest" description="Disordered" evidence="1">
    <location>
        <begin position="62"/>
        <end position="82"/>
    </location>
</feature>
<dbReference type="GeneID" id="19465713"/>
<protein>
    <submittedName>
        <fullName evidence="3">Uncharacterized protein</fullName>
    </submittedName>
</protein>
<feature type="transmembrane region" description="Helical" evidence="2">
    <location>
        <begin position="20"/>
        <end position="44"/>
    </location>
</feature>
<keyword evidence="2" id="KW-1133">Transmembrane helix</keyword>
<evidence type="ECO:0000256" key="2">
    <source>
        <dbReference type="SAM" id="Phobius"/>
    </source>
</evidence>
<keyword evidence="4" id="KW-1185">Reference proteome</keyword>
<evidence type="ECO:0000313" key="3">
    <source>
        <dbReference type="EMBL" id="EPE33647.1"/>
    </source>
</evidence>
<gene>
    <name evidence="3" type="ORF">GLAREA_06660</name>
</gene>
<keyword evidence="2" id="KW-0472">Membrane</keyword>
<dbReference type="Proteomes" id="UP000016922">
    <property type="component" value="Unassembled WGS sequence"/>
</dbReference>
<dbReference type="KEGG" id="glz:GLAREA_06660"/>
<evidence type="ECO:0000256" key="1">
    <source>
        <dbReference type="SAM" id="MobiDB-lite"/>
    </source>
</evidence>
<reference evidence="3 4" key="1">
    <citation type="journal article" date="2013" name="BMC Genomics">
        <title>Genomics-driven discovery of the pneumocandin biosynthetic gene cluster in the fungus Glarea lozoyensis.</title>
        <authorList>
            <person name="Chen L."/>
            <person name="Yue Q."/>
            <person name="Zhang X."/>
            <person name="Xiang M."/>
            <person name="Wang C."/>
            <person name="Li S."/>
            <person name="Che Y."/>
            <person name="Ortiz-Lopez F.J."/>
            <person name="Bills G.F."/>
            <person name="Liu X."/>
            <person name="An Z."/>
        </authorList>
    </citation>
    <scope>NUCLEOTIDE SEQUENCE [LARGE SCALE GENOMIC DNA]</scope>
    <source>
        <strain evidence="4">ATCC 20868 / MF5171</strain>
    </source>
</reference>
<accession>S3D5A3</accession>
<dbReference type="AlphaFoldDB" id="S3D5A3"/>
<name>S3D5A3_GLAL2</name>